<feature type="transmembrane region" description="Helical" evidence="1">
    <location>
        <begin position="145"/>
        <end position="162"/>
    </location>
</feature>
<proteinExistence type="predicted"/>
<dbReference type="PATRIC" id="fig|1434111.4.peg.1672"/>
<gene>
    <name evidence="2" type="ORF">MSLAZ_1283</name>
</gene>
<feature type="transmembrane region" description="Helical" evidence="1">
    <location>
        <begin position="168"/>
        <end position="188"/>
    </location>
</feature>
<dbReference type="Proteomes" id="UP000033072">
    <property type="component" value="Chromosome"/>
</dbReference>
<feature type="transmembrane region" description="Helical" evidence="1">
    <location>
        <begin position="344"/>
        <end position="371"/>
    </location>
</feature>
<dbReference type="KEGG" id="mls:MSLAZ_1283"/>
<dbReference type="HOGENOM" id="CLU_380215_0_0_2"/>
<keyword evidence="1" id="KW-1133">Transmembrane helix</keyword>
<feature type="transmembrane region" description="Helical" evidence="1">
    <location>
        <begin position="73"/>
        <end position="99"/>
    </location>
</feature>
<evidence type="ECO:0000313" key="2">
    <source>
        <dbReference type="EMBL" id="AKB74544.1"/>
    </source>
</evidence>
<accession>A0A0E3S1F1</accession>
<sequence>MTEYNKVEINITSIALSIQFAALGLICADIMGISIPIINIPILRYIVVFVYLAFIPGLLILSILRINLKFIDLILFSFGLSLSFVTISAIFENIIAFILNVENPISEISLTVFYNITTLVLILLSKWKGYTYITFDRLDRLNLKSIAILFIPIFSIFGGISLKYQGESYFLLFVLMIISGIPFLSLNLKNKYYPLIIWAVSFSLLIHTNLSYAGKSFYETFLPGIVYTAGIWDPFFPYEPNNSLLTTSLMLPVFSKLMGIDIIWGVQIISWIVMAFIPVGMYELHSKFHGYKVAFLSSFLYIFMPFYYTQEWVMYAQRTAFALLFITLFLLVVYSDIELIKKKILFPFCLFPIIASHYGAAYFFLIILSVYELLIKIFKMKEGIKLNTYLLYTGLLFFWYICTSSASNVIWIGNLIFDVFSNLSKFLQPNDNYTLKLLFSTDSYSIDIAKYFNIFIIMLLFISVFLYIQKKIQINQPEYGVLSVSSVLILVTQILPHSMGNGRLLSMVLIFASPLCIYSFLFLLKPLKLDHNKALKVFSIFLFVFFIFGSGISSNIINTASGTTVDYSINRQMDRLAIQEGDGKGKWLLYWPYRLDSTIDATDWFVMHNSGKPIYLDWCLYYHFITHEGTSDIHKFYNVDYGRKKIFANMVMANKILISDVLSGTKPVNRGEYLFLAHHNTIENSIIIDDKNIIKTSDYAEHFDEMDCIYNDGGNILFQMNRNELYLQ</sequence>
<protein>
    <recommendedName>
        <fullName evidence="4">DUF2206 domain-containing protein</fullName>
    </recommendedName>
</protein>
<keyword evidence="1" id="KW-0812">Transmembrane</keyword>
<feature type="transmembrane region" description="Helical" evidence="1">
    <location>
        <begin position="504"/>
        <end position="523"/>
    </location>
</feature>
<keyword evidence="1" id="KW-0472">Membrane</keyword>
<feature type="transmembrane region" description="Helical" evidence="1">
    <location>
        <begin position="479"/>
        <end position="498"/>
    </location>
</feature>
<feature type="transmembrane region" description="Helical" evidence="1">
    <location>
        <begin position="42"/>
        <end position="61"/>
    </location>
</feature>
<feature type="transmembrane region" description="Helical" evidence="1">
    <location>
        <begin position="257"/>
        <end position="277"/>
    </location>
</feature>
<evidence type="ECO:0000256" key="1">
    <source>
        <dbReference type="SAM" id="Phobius"/>
    </source>
</evidence>
<feature type="transmembrane region" description="Helical" evidence="1">
    <location>
        <begin position="105"/>
        <end position="124"/>
    </location>
</feature>
<dbReference type="GeneID" id="24806021"/>
<dbReference type="Pfam" id="PF09971">
    <property type="entry name" value="DUF2206"/>
    <property type="match status" value="1"/>
</dbReference>
<dbReference type="OrthoDB" id="292292at2157"/>
<feature type="transmembrane region" description="Helical" evidence="1">
    <location>
        <begin position="12"/>
        <end position="36"/>
    </location>
</feature>
<reference evidence="2 3" key="1">
    <citation type="submission" date="2014-07" db="EMBL/GenBank/DDBJ databases">
        <title>Methanogenic archaea and the global carbon cycle.</title>
        <authorList>
            <person name="Henriksen J.R."/>
            <person name="Luke J."/>
            <person name="Reinhart S."/>
            <person name="Benedict M.N."/>
            <person name="Youngblut N.D."/>
            <person name="Metcalf M.E."/>
            <person name="Whitaker R.J."/>
            <person name="Metcalf W.W."/>
        </authorList>
    </citation>
    <scope>NUCLEOTIDE SEQUENCE [LARGE SCALE GENOMIC DNA]</scope>
    <source>
        <strain evidence="2 3">Z-7289</strain>
    </source>
</reference>
<evidence type="ECO:0000313" key="3">
    <source>
        <dbReference type="Proteomes" id="UP000033072"/>
    </source>
</evidence>
<feature type="transmembrane region" description="Helical" evidence="1">
    <location>
        <begin position="448"/>
        <end position="467"/>
    </location>
</feature>
<name>A0A0E3S1F1_9EURY</name>
<dbReference type="AlphaFoldDB" id="A0A0E3S1F1"/>
<feature type="transmembrane region" description="Helical" evidence="1">
    <location>
        <begin position="535"/>
        <end position="557"/>
    </location>
</feature>
<evidence type="ECO:0008006" key="4">
    <source>
        <dbReference type="Google" id="ProtNLM"/>
    </source>
</evidence>
<dbReference type="RefSeq" id="WP_048125503.1">
    <property type="nucleotide sequence ID" value="NZ_CP009515.1"/>
</dbReference>
<feature type="transmembrane region" description="Helical" evidence="1">
    <location>
        <begin position="195"/>
        <end position="213"/>
    </location>
</feature>
<keyword evidence="3" id="KW-1185">Reference proteome</keyword>
<dbReference type="EMBL" id="CP009515">
    <property type="protein sequence ID" value="AKB74544.1"/>
    <property type="molecule type" value="Genomic_DNA"/>
</dbReference>
<organism evidence="2 3">
    <name type="scientific">Methanosarcina lacustris Z-7289</name>
    <dbReference type="NCBI Taxonomy" id="1434111"/>
    <lineage>
        <taxon>Archaea</taxon>
        <taxon>Methanobacteriati</taxon>
        <taxon>Methanobacteriota</taxon>
        <taxon>Stenosarchaea group</taxon>
        <taxon>Methanomicrobia</taxon>
        <taxon>Methanosarcinales</taxon>
        <taxon>Methanosarcinaceae</taxon>
        <taxon>Methanosarcina</taxon>
    </lineage>
</organism>
<feature type="transmembrane region" description="Helical" evidence="1">
    <location>
        <begin position="320"/>
        <end position="337"/>
    </location>
</feature>
<dbReference type="InterPro" id="IPR018701">
    <property type="entry name" value="DUF2206_membrane"/>
</dbReference>